<dbReference type="PANTHER" id="PTHR35769">
    <property type="entry name" value="CALCINEURIN-LIKE METALLO-PHOSPHOESTERASE SUPERFAMILY PROTEIN"/>
    <property type="match status" value="1"/>
</dbReference>
<keyword evidence="2" id="KW-1185">Reference proteome</keyword>
<name>A0A6A1UHU7_9ROSI</name>
<evidence type="ECO:0000313" key="1">
    <source>
        <dbReference type="EMBL" id="KAB1199648.1"/>
    </source>
</evidence>
<dbReference type="EMBL" id="RXIC02000430">
    <property type="protein sequence ID" value="KAB1199648.1"/>
    <property type="molecule type" value="Genomic_DNA"/>
</dbReference>
<organism evidence="1 2">
    <name type="scientific">Morella rubra</name>
    <name type="common">Chinese bayberry</name>
    <dbReference type="NCBI Taxonomy" id="262757"/>
    <lineage>
        <taxon>Eukaryota</taxon>
        <taxon>Viridiplantae</taxon>
        <taxon>Streptophyta</taxon>
        <taxon>Embryophyta</taxon>
        <taxon>Tracheophyta</taxon>
        <taxon>Spermatophyta</taxon>
        <taxon>Magnoliopsida</taxon>
        <taxon>eudicotyledons</taxon>
        <taxon>Gunneridae</taxon>
        <taxon>Pentapetalae</taxon>
        <taxon>rosids</taxon>
        <taxon>fabids</taxon>
        <taxon>Fagales</taxon>
        <taxon>Myricaceae</taxon>
        <taxon>Morella</taxon>
    </lineage>
</organism>
<comment type="caution">
    <text evidence="1">The sequence shown here is derived from an EMBL/GenBank/DDBJ whole genome shotgun (WGS) entry which is preliminary data.</text>
</comment>
<dbReference type="InterPro" id="IPR027629">
    <property type="entry name" value="DevT-like"/>
</dbReference>
<dbReference type="AlphaFoldDB" id="A0A6A1UHU7"/>
<dbReference type="OrthoDB" id="3664at2759"/>
<dbReference type="Proteomes" id="UP000516437">
    <property type="component" value="Unassembled WGS sequence"/>
</dbReference>
<reference evidence="1 2" key="1">
    <citation type="journal article" date="2019" name="Plant Biotechnol. J.">
        <title>The red bayberry genome and genetic basis of sex determination.</title>
        <authorList>
            <person name="Jia H.M."/>
            <person name="Jia H.J."/>
            <person name="Cai Q.L."/>
            <person name="Wang Y."/>
            <person name="Zhao H.B."/>
            <person name="Yang W.F."/>
            <person name="Wang G.Y."/>
            <person name="Li Y.H."/>
            <person name="Zhan D.L."/>
            <person name="Shen Y.T."/>
            <person name="Niu Q.F."/>
            <person name="Chang L."/>
            <person name="Qiu J."/>
            <person name="Zhao L."/>
            <person name="Xie H.B."/>
            <person name="Fu W.Y."/>
            <person name="Jin J."/>
            <person name="Li X.W."/>
            <person name="Jiao Y."/>
            <person name="Zhou C.C."/>
            <person name="Tu T."/>
            <person name="Chai C.Y."/>
            <person name="Gao J.L."/>
            <person name="Fan L.J."/>
            <person name="van de Weg E."/>
            <person name="Wang J.Y."/>
            <person name="Gao Z.S."/>
        </authorList>
    </citation>
    <scope>NUCLEOTIDE SEQUENCE [LARGE SCALE GENOMIC DNA]</scope>
    <source>
        <tissue evidence="1">Leaves</tissue>
    </source>
</reference>
<evidence type="ECO:0000313" key="2">
    <source>
        <dbReference type="Proteomes" id="UP000516437"/>
    </source>
</evidence>
<sequence length="143" mass="15878">MIPGLLRGSPAIPNNQLNLVLDLNIRRKDRVQLQLGVKDMDASAKRIYEAALGTPEGDFGNENVELVQSVANLEFTKAVILGNHDTWFTPRFSSKRKDRVQLQLGVKDMDASAKRIYEAALGTPEGHLKRIEPEWAISVLTGI</sequence>
<accession>A0A6A1UHU7</accession>
<protein>
    <submittedName>
        <fullName evidence="1">Uncharacterized protein</fullName>
    </submittedName>
</protein>
<gene>
    <name evidence="1" type="ORF">CJ030_MR0G018439</name>
</gene>
<proteinExistence type="predicted"/>
<dbReference type="PANTHER" id="PTHR35769:SF2">
    <property type="entry name" value="CALCINEURIN-LIKE METALLO-PHOSPHOESTERASE SUPERFAMILY PROTEIN"/>
    <property type="match status" value="1"/>
</dbReference>